<dbReference type="EMBL" id="VSSQ01007221">
    <property type="protein sequence ID" value="MPM35239.1"/>
    <property type="molecule type" value="Genomic_DNA"/>
</dbReference>
<dbReference type="InterPro" id="IPR029063">
    <property type="entry name" value="SAM-dependent_MTases_sf"/>
</dbReference>
<gene>
    <name evidence="7" type="primary">trmB_19</name>
    <name evidence="7" type="ORF">SDC9_81829</name>
</gene>
<evidence type="ECO:0000256" key="6">
    <source>
        <dbReference type="ARBA" id="ARBA00022694"/>
    </source>
</evidence>
<evidence type="ECO:0000313" key="7">
    <source>
        <dbReference type="EMBL" id="MPM35239.1"/>
    </source>
</evidence>
<evidence type="ECO:0000256" key="3">
    <source>
        <dbReference type="ARBA" id="ARBA00022603"/>
    </source>
</evidence>
<reference evidence="7" key="1">
    <citation type="submission" date="2019-08" db="EMBL/GenBank/DDBJ databases">
        <authorList>
            <person name="Kucharzyk K."/>
            <person name="Murdoch R.W."/>
            <person name="Higgins S."/>
            <person name="Loffler F."/>
        </authorList>
    </citation>
    <scope>NUCLEOTIDE SEQUENCE</scope>
</reference>
<dbReference type="GO" id="GO:0043527">
    <property type="term" value="C:tRNA methyltransferase complex"/>
    <property type="evidence" value="ECO:0007669"/>
    <property type="project" value="TreeGrafter"/>
</dbReference>
<name>A0A644Z3W0_9ZZZZ</name>
<evidence type="ECO:0000256" key="1">
    <source>
        <dbReference type="ARBA" id="ARBA00000142"/>
    </source>
</evidence>
<comment type="catalytic activity">
    <reaction evidence="1">
        <text>guanosine(46) in tRNA + S-adenosyl-L-methionine = N(7)-methylguanosine(46) in tRNA + S-adenosyl-L-homocysteine</text>
        <dbReference type="Rhea" id="RHEA:42708"/>
        <dbReference type="Rhea" id="RHEA-COMP:10188"/>
        <dbReference type="Rhea" id="RHEA-COMP:10189"/>
        <dbReference type="ChEBI" id="CHEBI:57856"/>
        <dbReference type="ChEBI" id="CHEBI:59789"/>
        <dbReference type="ChEBI" id="CHEBI:74269"/>
        <dbReference type="ChEBI" id="CHEBI:74480"/>
        <dbReference type="EC" id="2.1.1.33"/>
    </reaction>
</comment>
<dbReference type="SUPFAM" id="SSF53335">
    <property type="entry name" value="S-adenosyl-L-methionine-dependent methyltransferases"/>
    <property type="match status" value="1"/>
</dbReference>
<keyword evidence="5" id="KW-0949">S-adenosyl-L-methionine</keyword>
<dbReference type="PANTHER" id="PTHR23417:SF14">
    <property type="entry name" value="PENTACOTRIPEPTIDE-REPEAT REGION OF PRORP DOMAIN-CONTAINING PROTEIN"/>
    <property type="match status" value="1"/>
</dbReference>
<dbReference type="GO" id="GO:0008176">
    <property type="term" value="F:tRNA (guanine(46)-N7)-methyltransferase activity"/>
    <property type="evidence" value="ECO:0007669"/>
    <property type="project" value="UniProtKB-EC"/>
</dbReference>
<evidence type="ECO:0000256" key="5">
    <source>
        <dbReference type="ARBA" id="ARBA00022691"/>
    </source>
</evidence>
<evidence type="ECO:0000256" key="4">
    <source>
        <dbReference type="ARBA" id="ARBA00022679"/>
    </source>
</evidence>
<evidence type="ECO:0000256" key="2">
    <source>
        <dbReference type="ARBA" id="ARBA00011977"/>
    </source>
</evidence>
<dbReference type="EC" id="2.1.1.33" evidence="2"/>
<keyword evidence="3 7" id="KW-0489">Methyltransferase</keyword>
<comment type="caution">
    <text evidence="7">The sequence shown here is derived from an EMBL/GenBank/DDBJ whole genome shotgun (WGS) entry which is preliminary data.</text>
</comment>
<dbReference type="Gene3D" id="3.40.50.150">
    <property type="entry name" value="Vaccinia Virus protein VP39"/>
    <property type="match status" value="1"/>
</dbReference>
<dbReference type="NCBIfam" id="TIGR00091">
    <property type="entry name" value="tRNA (guanosine(46)-N7)-methyltransferase TrmB"/>
    <property type="match status" value="1"/>
</dbReference>
<proteinExistence type="inferred from homology"/>
<sequence>MPDARERGLPGVVSYVRRSPRMNPGQQRTLVRLASRYLIEVPRGDLSTSLASDAQVHWDVEFGHPTGTADSPVFVEIGSGTGDALLACALAHPEANVIGFEVYERAVASTMSKLAAAGVSNVRLMTVDAVQALDQLFAPASITRLSVFFPDPWPKKRHHKRRLVSPAFAELVVSRLAVGGQWWLATDWPDYAEQMREVLDATVGLVNDYPAAGGWAPRPAERPITKFEQRGLASGRPVLDLAYRRIS</sequence>
<keyword evidence="6" id="KW-0819">tRNA processing</keyword>
<accession>A0A644Z3W0</accession>
<dbReference type="CDD" id="cd02440">
    <property type="entry name" value="AdoMet_MTases"/>
    <property type="match status" value="1"/>
</dbReference>
<dbReference type="InterPro" id="IPR003358">
    <property type="entry name" value="tRNA_(Gua-N-7)_MeTrfase_Trmb"/>
</dbReference>
<dbReference type="PROSITE" id="PS51625">
    <property type="entry name" value="SAM_MT_TRMB"/>
    <property type="match status" value="1"/>
</dbReference>
<dbReference type="HAMAP" id="MF_01057">
    <property type="entry name" value="tRNA_methyltr_TrmB"/>
    <property type="match status" value="1"/>
</dbReference>
<dbReference type="AlphaFoldDB" id="A0A644Z3W0"/>
<dbReference type="InterPro" id="IPR055361">
    <property type="entry name" value="tRNA_methyltr_TrmB_bact"/>
</dbReference>
<dbReference type="PANTHER" id="PTHR23417">
    <property type="entry name" value="3-DEOXY-D-MANNO-OCTULOSONIC-ACID TRANSFERASE/TRNA GUANINE-N 7 - -METHYLTRANSFERASE"/>
    <property type="match status" value="1"/>
</dbReference>
<keyword evidence="4 7" id="KW-0808">Transferase</keyword>
<protein>
    <recommendedName>
        <fullName evidence="2">tRNA (guanine(46)-N(7))-methyltransferase</fullName>
        <ecNumber evidence="2">2.1.1.33</ecNumber>
    </recommendedName>
</protein>
<dbReference type="Pfam" id="PF02390">
    <property type="entry name" value="Methyltransf_4"/>
    <property type="match status" value="1"/>
</dbReference>
<organism evidence="7">
    <name type="scientific">bioreactor metagenome</name>
    <dbReference type="NCBI Taxonomy" id="1076179"/>
    <lineage>
        <taxon>unclassified sequences</taxon>
        <taxon>metagenomes</taxon>
        <taxon>ecological metagenomes</taxon>
    </lineage>
</organism>